<evidence type="ECO:0000313" key="4">
    <source>
        <dbReference type="EMBL" id="MFC4078440.1"/>
    </source>
</evidence>
<dbReference type="InterPro" id="IPR003439">
    <property type="entry name" value="ABC_transporter-like_ATP-bd"/>
</dbReference>
<dbReference type="Gene3D" id="3.40.50.300">
    <property type="entry name" value="P-loop containing nucleotide triphosphate hydrolases"/>
    <property type="match status" value="1"/>
</dbReference>
<dbReference type="Proteomes" id="UP001595843">
    <property type="component" value="Unassembled WGS sequence"/>
</dbReference>
<dbReference type="SMART" id="SM00382">
    <property type="entry name" value="AAA"/>
    <property type="match status" value="1"/>
</dbReference>
<dbReference type="InterPro" id="IPR017871">
    <property type="entry name" value="ABC_transporter-like_CS"/>
</dbReference>
<sequence length="262" mass="29089">MKLQAEKVTLTIAENRLLDEVGIEVKPGEFVGLIGPNGSGKSTLIKTIYRHLRPDAGWISLDEQDLSTLSSRQTARAMSVVQQESVDGVDFTVREIVMMGRYPYKGFLEGDTEKDRAIVADALDQVGMTRLADQPFIKCSGGEKQRVLIARSLAQQADFLILDEPTNHLDIRYQLQIMDLISGIGVTTLAALHDLNIAAAYCDRLFVIESGRMVASGTPEQVLRPGLLREVFGVEAEVERHRRTGKIHVLFLSDRLEKSLRA</sequence>
<dbReference type="RefSeq" id="WP_380706245.1">
    <property type="nucleotide sequence ID" value="NZ_JBHSAP010000018.1"/>
</dbReference>
<gene>
    <name evidence="4" type="ORF">ACFOUO_16705</name>
</gene>
<dbReference type="GO" id="GO:0005524">
    <property type="term" value="F:ATP binding"/>
    <property type="evidence" value="ECO:0007669"/>
    <property type="project" value="UniProtKB-KW"/>
</dbReference>
<comment type="caution">
    <text evidence="4">The sequence shown here is derived from an EMBL/GenBank/DDBJ whole genome shotgun (WGS) entry which is preliminary data.</text>
</comment>
<proteinExistence type="predicted"/>
<dbReference type="PROSITE" id="PS50893">
    <property type="entry name" value="ABC_TRANSPORTER_2"/>
    <property type="match status" value="1"/>
</dbReference>
<evidence type="ECO:0000256" key="2">
    <source>
        <dbReference type="ARBA" id="ARBA00022840"/>
    </source>
</evidence>
<evidence type="ECO:0000256" key="1">
    <source>
        <dbReference type="ARBA" id="ARBA00022741"/>
    </source>
</evidence>
<feature type="domain" description="ABC transporter" evidence="3">
    <location>
        <begin position="3"/>
        <end position="235"/>
    </location>
</feature>
<dbReference type="PANTHER" id="PTHR42794">
    <property type="entry name" value="HEMIN IMPORT ATP-BINDING PROTEIN HMUV"/>
    <property type="match status" value="1"/>
</dbReference>
<dbReference type="SUPFAM" id="SSF52540">
    <property type="entry name" value="P-loop containing nucleoside triphosphate hydrolases"/>
    <property type="match status" value="1"/>
</dbReference>
<keyword evidence="1" id="KW-0547">Nucleotide-binding</keyword>
<organism evidence="4 5">
    <name type="scientific">Salinithrix halophila</name>
    <dbReference type="NCBI Taxonomy" id="1485204"/>
    <lineage>
        <taxon>Bacteria</taxon>
        <taxon>Bacillati</taxon>
        <taxon>Bacillota</taxon>
        <taxon>Bacilli</taxon>
        <taxon>Bacillales</taxon>
        <taxon>Thermoactinomycetaceae</taxon>
        <taxon>Salinithrix</taxon>
    </lineage>
</organism>
<protein>
    <submittedName>
        <fullName evidence="4">ABC transporter ATP-binding protein</fullName>
    </submittedName>
</protein>
<dbReference type="PANTHER" id="PTHR42794:SF2">
    <property type="entry name" value="ABC TRANSPORTER ATP-BINDING PROTEIN"/>
    <property type="match status" value="1"/>
</dbReference>
<dbReference type="EMBL" id="JBHSAP010000018">
    <property type="protein sequence ID" value="MFC4078440.1"/>
    <property type="molecule type" value="Genomic_DNA"/>
</dbReference>
<accession>A0ABV8JJ49</accession>
<name>A0ABV8JJ49_9BACL</name>
<keyword evidence="5" id="KW-1185">Reference proteome</keyword>
<dbReference type="CDD" id="cd03214">
    <property type="entry name" value="ABC_Iron-Siderophores_B12_Hemin"/>
    <property type="match status" value="1"/>
</dbReference>
<evidence type="ECO:0000313" key="5">
    <source>
        <dbReference type="Proteomes" id="UP001595843"/>
    </source>
</evidence>
<dbReference type="InterPro" id="IPR003593">
    <property type="entry name" value="AAA+_ATPase"/>
</dbReference>
<keyword evidence="2 4" id="KW-0067">ATP-binding</keyword>
<dbReference type="InterPro" id="IPR027417">
    <property type="entry name" value="P-loop_NTPase"/>
</dbReference>
<dbReference type="PROSITE" id="PS00211">
    <property type="entry name" value="ABC_TRANSPORTER_1"/>
    <property type="match status" value="1"/>
</dbReference>
<evidence type="ECO:0000259" key="3">
    <source>
        <dbReference type="PROSITE" id="PS50893"/>
    </source>
</evidence>
<reference evidence="5" key="1">
    <citation type="journal article" date="2019" name="Int. J. Syst. Evol. Microbiol.">
        <title>The Global Catalogue of Microorganisms (GCM) 10K type strain sequencing project: providing services to taxonomists for standard genome sequencing and annotation.</title>
        <authorList>
            <consortium name="The Broad Institute Genomics Platform"/>
            <consortium name="The Broad Institute Genome Sequencing Center for Infectious Disease"/>
            <person name="Wu L."/>
            <person name="Ma J."/>
        </authorList>
    </citation>
    <scope>NUCLEOTIDE SEQUENCE [LARGE SCALE GENOMIC DNA]</scope>
    <source>
        <strain evidence="5">IBRC-M 10813</strain>
    </source>
</reference>
<dbReference type="Pfam" id="PF00005">
    <property type="entry name" value="ABC_tran"/>
    <property type="match status" value="1"/>
</dbReference>